<accession>A0ACC0VSA0</accession>
<protein>
    <submittedName>
        <fullName evidence="1">Uncharacterized protein</fullName>
    </submittedName>
</protein>
<sequence length="86" mass="9702">MYRKDRIERIYSYKRKYLENGSSHGLTGSAKVLGSARATAEPASAERFSTLKRYPPPPLRLDLCGTAAFSSLLLLQVKDFPHFILQ</sequence>
<reference evidence="1 2" key="1">
    <citation type="journal article" date="2022" name="bioRxiv">
        <title>The genome of the oomycete Peronosclerospora sorghi, a cosmopolitan pathogen of maize and sorghum, is inflated with dispersed pseudogenes.</title>
        <authorList>
            <person name="Fletcher K."/>
            <person name="Martin F."/>
            <person name="Isakeit T."/>
            <person name="Cavanaugh K."/>
            <person name="Magill C."/>
            <person name="Michelmore R."/>
        </authorList>
    </citation>
    <scope>NUCLEOTIDE SEQUENCE [LARGE SCALE GENOMIC DNA]</scope>
    <source>
        <strain evidence="1">P6</strain>
    </source>
</reference>
<comment type="caution">
    <text evidence="1">The sequence shown here is derived from an EMBL/GenBank/DDBJ whole genome shotgun (WGS) entry which is preliminary data.</text>
</comment>
<dbReference type="EMBL" id="CM047586">
    <property type="protein sequence ID" value="KAI9909367.1"/>
    <property type="molecule type" value="Genomic_DNA"/>
</dbReference>
<proteinExistence type="predicted"/>
<evidence type="ECO:0000313" key="1">
    <source>
        <dbReference type="EMBL" id="KAI9909367.1"/>
    </source>
</evidence>
<evidence type="ECO:0000313" key="2">
    <source>
        <dbReference type="Proteomes" id="UP001163321"/>
    </source>
</evidence>
<gene>
    <name evidence="1" type="ORF">PsorP6_015036</name>
</gene>
<keyword evidence="2" id="KW-1185">Reference proteome</keyword>
<organism evidence="1 2">
    <name type="scientific">Peronosclerospora sorghi</name>
    <dbReference type="NCBI Taxonomy" id="230839"/>
    <lineage>
        <taxon>Eukaryota</taxon>
        <taxon>Sar</taxon>
        <taxon>Stramenopiles</taxon>
        <taxon>Oomycota</taxon>
        <taxon>Peronosporomycetes</taxon>
        <taxon>Peronosporales</taxon>
        <taxon>Peronosporaceae</taxon>
        <taxon>Peronosclerospora</taxon>
    </lineage>
</organism>
<name>A0ACC0VSA0_9STRA</name>
<dbReference type="Proteomes" id="UP001163321">
    <property type="component" value="Chromosome 7"/>
</dbReference>